<keyword evidence="16" id="KW-1185">Reference proteome</keyword>
<dbReference type="InterPro" id="IPR017907">
    <property type="entry name" value="Znf_RING_CS"/>
</dbReference>
<dbReference type="PROSITE" id="PS50089">
    <property type="entry name" value="ZF_RING_2"/>
    <property type="match status" value="1"/>
</dbReference>
<proteinExistence type="inferred from homology"/>
<keyword evidence="7" id="KW-0479">Metal-binding</keyword>
<dbReference type="GO" id="GO:0031624">
    <property type="term" value="F:ubiquitin conjugating enzyme binding"/>
    <property type="evidence" value="ECO:0000318"/>
    <property type="project" value="GO_Central"/>
</dbReference>
<evidence type="ECO:0000256" key="10">
    <source>
        <dbReference type="ARBA" id="ARBA00022786"/>
    </source>
</evidence>
<keyword evidence="9 12" id="KW-0863">Zinc-finger</keyword>
<comment type="cofactor">
    <cofactor evidence="2">
        <name>Zn(2+)</name>
        <dbReference type="ChEBI" id="CHEBI:29105"/>
    </cofactor>
</comment>
<dbReference type="STRING" id="13333.W1NLH5"/>
<feature type="domain" description="RING-type" evidence="13">
    <location>
        <begin position="100"/>
        <end position="148"/>
    </location>
</feature>
<dbReference type="CDD" id="cd22582">
    <property type="entry name" value="BRcat_RBR_unk"/>
    <property type="match status" value="1"/>
</dbReference>
<keyword evidence="6" id="KW-0808">Transferase</keyword>
<dbReference type="GO" id="GO:0061630">
    <property type="term" value="F:ubiquitin protein ligase activity"/>
    <property type="evidence" value="ECO:0000318"/>
    <property type="project" value="GO_Central"/>
</dbReference>
<feature type="domain" description="RING-type" evidence="14">
    <location>
        <begin position="96"/>
        <end position="286"/>
    </location>
</feature>
<dbReference type="SUPFAM" id="SSF57850">
    <property type="entry name" value="RING/U-box"/>
    <property type="match status" value="3"/>
</dbReference>
<dbReference type="Gene3D" id="3.30.40.10">
    <property type="entry name" value="Zinc/RING finger domain, C3HC4 (zinc finger)"/>
    <property type="match status" value="1"/>
</dbReference>
<dbReference type="GO" id="GO:0008270">
    <property type="term" value="F:zinc ion binding"/>
    <property type="evidence" value="ECO:0007669"/>
    <property type="project" value="UniProtKB-KW"/>
</dbReference>
<dbReference type="Gramene" id="ERM96075">
    <property type="protein sequence ID" value="ERM96075"/>
    <property type="gene ID" value="AMTR_s00129p00118770"/>
</dbReference>
<dbReference type="PANTHER" id="PTHR11685">
    <property type="entry name" value="RBR FAMILY RING FINGER AND IBR DOMAIN-CONTAINING"/>
    <property type="match status" value="1"/>
</dbReference>
<dbReference type="GO" id="GO:0005737">
    <property type="term" value="C:cytoplasm"/>
    <property type="evidence" value="ECO:0000318"/>
    <property type="project" value="GO_Central"/>
</dbReference>
<evidence type="ECO:0000256" key="4">
    <source>
        <dbReference type="ARBA" id="ARBA00005884"/>
    </source>
</evidence>
<evidence type="ECO:0000259" key="13">
    <source>
        <dbReference type="PROSITE" id="PS50089"/>
    </source>
</evidence>
<dbReference type="PROSITE" id="PS00518">
    <property type="entry name" value="ZF_RING_1"/>
    <property type="match status" value="1"/>
</dbReference>
<dbReference type="FunFam" id="3.30.40.10:FF:000230">
    <property type="entry name" value="RBR-type E3 ubiquitin transferase"/>
    <property type="match status" value="1"/>
</dbReference>
<comment type="function">
    <text evidence="3">Might act as an E3 ubiquitin-protein ligase, or as part of E3 complex, which accepts ubiquitin from specific E2 ubiquitin-conjugating enzymes and then transfers it to substrates.</text>
</comment>
<evidence type="ECO:0000256" key="5">
    <source>
        <dbReference type="ARBA" id="ARBA00012251"/>
    </source>
</evidence>
<keyword evidence="8" id="KW-0677">Repeat</keyword>
<dbReference type="InterPro" id="IPR001841">
    <property type="entry name" value="Znf_RING"/>
</dbReference>
<comment type="catalytic activity">
    <reaction evidence="1">
        <text>[E2 ubiquitin-conjugating enzyme]-S-ubiquitinyl-L-cysteine + [acceptor protein]-L-lysine = [E2 ubiquitin-conjugating enzyme]-L-cysteine + [acceptor protein]-N(6)-ubiquitinyl-L-lysine.</text>
        <dbReference type="EC" id="2.3.2.31"/>
    </reaction>
</comment>
<protein>
    <recommendedName>
        <fullName evidence="5">RBR-type E3 ubiquitin transferase</fullName>
        <ecNumber evidence="5">2.3.2.31</ecNumber>
    </recommendedName>
</protein>
<dbReference type="EMBL" id="KI397331">
    <property type="protein sequence ID" value="ERM96075.1"/>
    <property type="molecule type" value="Genomic_DNA"/>
</dbReference>
<evidence type="ECO:0000256" key="2">
    <source>
        <dbReference type="ARBA" id="ARBA00001947"/>
    </source>
</evidence>
<dbReference type="OMA" id="CPDMACR"/>
<keyword evidence="10" id="KW-0833">Ubl conjugation pathway</keyword>
<evidence type="ECO:0000256" key="8">
    <source>
        <dbReference type="ARBA" id="ARBA00022737"/>
    </source>
</evidence>
<organism evidence="15 16">
    <name type="scientific">Amborella trichopoda</name>
    <dbReference type="NCBI Taxonomy" id="13333"/>
    <lineage>
        <taxon>Eukaryota</taxon>
        <taxon>Viridiplantae</taxon>
        <taxon>Streptophyta</taxon>
        <taxon>Embryophyta</taxon>
        <taxon>Tracheophyta</taxon>
        <taxon>Spermatophyta</taxon>
        <taxon>Magnoliopsida</taxon>
        <taxon>Amborellales</taxon>
        <taxon>Amborellaceae</taxon>
        <taxon>Amborella</taxon>
    </lineage>
</organism>
<keyword evidence="11" id="KW-0862">Zinc</keyword>
<evidence type="ECO:0000256" key="11">
    <source>
        <dbReference type="ARBA" id="ARBA00022833"/>
    </source>
</evidence>
<comment type="similarity">
    <text evidence="4">Belongs to the RBR family. Ariadne subfamily.</text>
</comment>
<name>W1NLH5_AMBTC</name>
<dbReference type="HOGENOM" id="CLU_022048_3_1_1"/>
<reference evidence="16" key="1">
    <citation type="journal article" date="2013" name="Science">
        <title>The Amborella genome and the evolution of flowering plants.</title>
        <authorList>
            <consortium name="Amborella Genome Project"/>
        </authorList>
    </citation>
    <scope>NUCLEOTIDE SEQUENCE [LARGE SCALE GENOMIC DNA]</scope>
</reference>
<evidence type="ECO:0000256" key="6">
    <source>
        <dbReference type="ARBA" id="ARBA00022679"/>
    </source>
</evidence>
<dbReference type="GO" id="GO:0006511">
    <property type="term" value="P:ubiquitin-dependent protein catabolic process"/>
    <property type="evidence" value="ECO:0000318"/>
    <property type="project" value="GO_Central"/>
</dbReference>
<dbReference type="GO" id="GO:0016567">
    <property type="term" value="P:protein ubiquitination"/>
    <property type="evidence" value="ECO:0007669"/>
    <property type="project" value="InterPro"/>
</dbReference>
<dbReference type="InterPro" id="IPR013083">
    <property type="entry name" value="Znf_RING/FYVE/PHD"/>
</dbReference>
<evidence type="ECO:0000256" key="9">
    <source>
        <dbReference type="ARBA" id="ARBA00022771"/>
    </source>
</evidence>
<evidence type="ECO:0000256" key="7">
    <source>
        <dbReference type="ARBA" id="ARBA00022723"/>
    </source>
</evidence>
<dbReference type="GO" id="GO:0000151">
    <property type="term" value="C:ubiquitin ligase complex"/>
    <property type="evidence" value="ECO:0000318"/>
    <property type="project" value="GO_Central"/>
</dbReference>
<sequence length="286" mass="31895">MASEQLDAIFFSLVSEEVETPHFSDEAYAEALQFQEVIFSSIISFLSTTTSPPSLSIAGASSSSTEETTLSLSANPTVANTEIVAAIAPVARSSSSGFFCGICMDHKTHEETFLNQGCSHRYCNECMEMHIAAKLRENFAIIGCPSPRCKQVLDSESCRSFIPDRIFERWEGALSEAAILGINKSFCPFMDCSGILEIDEGILTQIRESECPYCRRLFCANCRVPWHSGLDCDEFQRLRGNEEGKNDIIHNEILFTKLAEGNKWKKCPNCKYYVEKQAGCNHLTCR</sequence>
<dbReference type="AlphaFoldDB" id="W1NLH5"/>
<dbReference type="EC" id="2.3.2.31" evidence="5"/>
<evidence type="ECO:0000313" key="15">
    <source>
        <dbReference type="EMBL" id="ERM96075.1"/>
    </source>
</evidence>
<dbReference type="PROSITE" id="PS51873">
    <property type="entry name" value="TRIAD"/>
    <property type="match status" value="1"/>
</dbReference>
<dbReference type="Gene3D" id="1.20.120.1750">
    <property type="match status" value="1"/>
</dbReference>
<gene>
    <name evidence="15" type="ORF">AMTR_s00129p00118770</name>
</gene>
<dbReference type="InterPro" id="IPR031127">
    <property type="entry name" value="E3_UB_ligase_RBR"/>
</dbReference>
<dbReference type="InterPro" id="IPR044066">
    <property type="entry name" value="TRIAD_supradom"/>
</dbReference>
<accession>W1NLH5</accession>
<dbReference type="eggNOG" id="KOG1812">
    <property type="taxonomic scope" value="Eukaryota"/>
</dbReference>
<evidence type="ECO:0000256" key="3">
    <source>
        <dbReference type="ARBA" id="ARBA00003976"/>
    </source>
</evidence>
<evidence type="ECO:0000313" key="16">
    <source>
        <dbReference type="Proteomes" id="UP000017836"/>
    </source>
</evidence>
<dbReference type="Pfam" id="PF01485">
    <property type="entry name" value="IBR"/>
    <property type="match status" value="1"/>
</dbReference>
<dbReference type="InterPro" id="IPR002867">
    <property type="entry name" value="IBR_dom"/>
</dbReference>
<evidence type="ECO:0000256" key="1">
    <source>
        <dbReference type="ARBA" id="ARBA00001798"/>
    </source>
</evidence>
<evidence type="ECO:0000259" key="14">
    <source>
        <dbReference type="PROSITE" id="PS51873"/>
    </source>
</evidence>
<evidence type="ECO:0000256" key="12">
    <source>
        <dbReference type="PROSITE-ProRule" id="PRU00175"/>
    </source>
</evidence>
<dbReference type="Proteomes" id="UP000017836">
    <property type="component" value="Unassembled WGS sequence"/>
</dbReference>
<dbReference type="SMART" id="SM00647">
    <property type="entry name" value="IBR"/>
    <property type="match status" value="1"/>
</dbReference>